<proteinExistence type="inferred from homology"/>
<dbReference type="AlphaFoldDB" id="A0A7R9HB14"/>
<comment type="similarity">
    <text evidence="1">Belongs to the mTERF family.</text>
</comment>
<dbReference type="GO" id="GO:0006393">
    <property type="term" value="P:termination of mitochondrial transcription"/>
    <property type="evidence" value="ECO:0007669"/>
    <property type="project" value="TreeGrafter"/>
</dbReference>
<evidence type="ECO:0000256" key="2">
    <source>
        <dbReference type="ARBA" id="ARBA00022946"/>
    </source>
</evidence>
<keyword evidence="2" id="KW-0809">Transit peptide</keyword>
<accession>A0A7R9HB14</accession>
<dbReference type="InterPro" id="IPR038538">
    <property type="entry name" value="MTERF_sf"/>
</dbReference>
<evidence type="ECO:0000256" key="1">
    <source>
        <dbReference type="ARBA" id="ARBA00007692"/>
    </source>
</evidence>
<dbReference type="Pfam" id="PF02536">
    <property type="entry name" value="mTERF"/>
    <property type="match status" value="1"/>
</dbReference>
<sequence>MLSRSNCFYHLLKGICVQSINKNNVNPRYSYYSPNKHIFNIIFVKLSQIGSVSSIKRSYDASINLYEKDLENTHVQKLQEMLTCTFSEAKNIMSKCPKLSDFDIVNIEETLNYLMNSGVSKSTIQRIPFLLTFTKEELAWRLHNIKMFWPGSTNKVAVLLTLPVDKIKKISSLAAQESNIIPQKTRINYLSEMLQCSISDICDLSSRYFFIHTVPFARLSSILKILLDAGVTPEDILKDVWVFRYNLQSIQSRLDRIKESGIIGIKPWMVHCDMKILEMITCSEEGLFVVTELCRDAQDRKAVQGDQFIQEALQRRSDSKAVLGDQSIQEYLCKRLNCSEAAFRYMTKKQPAILKVHVTKLQETLDFLFEEGFSSNQVQQMPRVLCHSLATIQMRLTELRDLGYNPISLSILCKSLHEYSEFKHKMSGSRKQIAL</sequence>
<reference evidence="3" key="1">
    <citation type="submission" date="2020-11" db="EMBL/GenBank/DDBJ databases">
        <authorList>
            <person name="Tran Van P."/>
        </authorList>
    </citation>
    <scope>NUCLEOTIDE SEQUENCE</scope>
</reference>
<evidence type="ECO:0000313" key="3">
    <source>
        <dbReference type="EMBL" id="CAD7412746.1"/>
    </source>
</evidence>
<name>A0A7R9HB14_TIMPO</name>
<dbReference type="PANTHER" id="PTHR15437">
    <property type="entry name" value="TRANSCRIPTION TERMINATION FACTOR, MITOCHONDRIAL"/>
    <property type="match status" value="1"/>
</dbReference>
<gene>
    <name evidence="3" type="ORF">TPSB3V08_LOCUS8607</name>
</gene>
<dbReference type="PANTHER" id="PTHR15437:SF6">
    <property type="entry name" value="TRANSCRIPTION TERMINATION FACTOR, MITOCHONDRIAL"/>
    <property type="match status" value="1"/>
</dbReference>
<dbReference type="GO" id="GO:0003676">
    <property type="term" value="F:nucleic acid binding"/>
    <property type="evidence" value="ECO:0007669"/>
    <property type="project" value="InterPro"/>
</dbReference>
<protein>
    <submittedName>
        <fullName evidence="3">Uncharacterized protein</fullName>
    </submittedName>
</protein>
<dbReference type="Gene3D" id="1.25.70.10">
    <property type="entry name" value="Transcription termination factor 3, mitochondrial"/>
    <property type="match status" value="2"/>
</dbReference>
<dbReference type="EMBL" id="OD006275">
    <property type="protein sequence ID" value="CAD7412746.1"/>
    <property type="molecule type" value="Genomic_DNA"/>
</dbReference>
<dbReference type="GO" id="GO:0005759">
    <property type="term" value="C:mitochondrial matrix"/>
    <property type="evidence" value="ECO:0007669"/>
    <property type="project" value="TreeGrafter"/>
</dbReference>
<dbReference type="InterPro" id="IPR003690">
    <property type="entry name" value="MTERF"/>
</dbReference>
<organism evidence="3">
    <name type="scientific">Timema poppense</name>
    <name type="common">Walking stick</name>
    <dbReference type="NCBI Taxonomy" id="170557"/>
    <lineage>
        <taxon>Eukaryota</taxon>
        <taxon>Metazoa</taxon>
        <taxon>Ecdysozoa</taxon>
        <taxon>Arthropoda</taxon>
        <taxon>Hexapoda</taxon>
        <taxon>Insecta</taxon>
        <taxon>Pterygota</taxon>
        <taxon>Neoptera</taxon>
        <taxon>Polyneoptera</taxon>
        <taxon>Phasmatodea</taxon>
        <taxon>Timematodea</taxon>
        <taxon>Timematoidea</taxon>
        <taxon>Timematidae</taxon>
        <taxon>Timema</taxon>
    </lineage>
</organism>
<dbReference type="SMART" id="SM00733">
    <property type="entry name" value="Mterf"/>
    <property type="match status" value="4"/>
</dbReference>